<dbReference type="CDD" id="cd01314">
    <property type="entry name" value="D-HYD"/>
    <property type="match status" value="1"/>
</dbReference>
<protein>
    <submittedName>
        <fullName evidence="7">Dihydropyrimidinase</fullName>
        <ecNumber evidence="7">3.5.2.2</ecNumber>
    </submittedName>
</protein>
<proteinExistence type="inferred from homology"/>
<evidence type="ECO:0000313" key="7">
    <source>
        <dbReference type="EMBL" id="MDR7274515.1"/>
    </source>
</evidence>
<keyword evidence="8" id="KW-1185">Reference proteome</keyword>
<dbReference type="GO" id="GO:0046872">
    <property type="term" value="F:metal ion binding"/>
    <property type="evidence" value="ECO:0007669"/>
    <property type="project" value="UniProtKB-KW"/>
</dbReference>
<dbReference type="Pfam" id="PF01979">
    <property type="entry name" value="Amidohydro_1"/>
    <property type="match status" value="1"/>
</dbReference>
<feature type="domain" description="Amidohydrolase-related" evidence="6">
    <location>
        <begin position="50"/>
        <end position="440"/>
    </location>
</feature>
<comment type="similarity">
    <text evidence="2">Belongs to the metallo-dependent hydrolases superfamily. Hydantoinase/dihydropyrimidinase family.</text>
</comment>
<dbReference type="InterPro" id="IPR011778">
    <property type="entry name" value="Hydantoinase/dihydroPyrase"/>
</dbReference>
<dbReference type="EMBL" id="JAVDYB010000001">
    <property type="protein sequence ID" value="MDR7274515.1"/>
    <property type="molecule type" value="Genomic_DNA"/>
</dbReference>
<reference evidence="7" key="1">
    <citation type="submission" date="2023-07" db="EMBL/GenBank/DDBJ databases">
        <title>Sequencing the genomes of 1000 actinobacteria strains.</title>
        <authorList>
            <person name="Klenk H.-P."/>
        </authorList>
    </citation>
    <scope>NUCLEOTIDE SEQUENCE</scope>
    <source>
        <strain evidence="7">DSM 44707</strain>
    </source>
</reference>
<evidence type="ECO:0000259" key="6">
    <source>
        <dbReference type="Pfam" id="PF01979"/>
    </source>
</evidence>
<dbReference type="InterPro" id="IPR050378">
    <property type="entry name" value="Metallo-dep_Hydrolases_sf"/>
</dbReference>
<name>A0AAE4CAD7_9ACTN</name>
<evidence type="ECO:0000256" key="5">
    <source>
        <dbReference type="PIRSR" id="PIRSR611778-50"/>
    </source>
</evidence>
<dbReference type="PANTHER" id="PTHR11647:SF1">
    <property type="entry name" value="COLLAPSIN RESPONSE MEDIATOR PROTEIN"/>
    <property type="match status" value="1"/>
</dbReference>
<accession>A0AAE4CAD7</accession>
<dbReference type="Gene3D" id="3.20.20.140">
    <property type="entry name" value="Metal-dependent hydrolases"/>
    <property type="match status" value="1"/>
</dbReference>
<evidence type="ECO:0000256" key="1">
    <source>
        <dbReference type="ARBA" id="ARBA00001947"/>
    </source>
</evidence>
<dbReference type="PANTHER" id="PTHR11647">
    <property type="entry name" value="HYDRANTOINASE/DIHYDROPYRIMIDINASE FAMILY MEMBER"/>
    <property type="match status" value="1"/>
</dbReference>
<dbReference type="AlphaFoldDB" id="A0AAE4CAD7"/>
<evidence type="ECO:0000256" key="3">
    <source>
        <dbReference type="ARBA" id="ARBA00022723"/>
    </source>
</evidence>
<dbReference type="InterPro" id="IPR006680">
    <property type="entry name" value="Amidohydro-rel"/>
</dbReference>
<dbReference type="GO" id="GO:0004157">
    <property type="term" value="F:dihydropyrimidinase activity"/>
    <property type="evidence" value="ECO:0007669"/>
    <property type="project" value="UniProtKB-EC"/>
</dbReference>
<dbReference type="NCBIfam" id="TIGR02033">
    <property type="entry name" value="D-hydantoinase"/>
    <property type="match status" value="1"/>
</dbReference>
<dbReference type="Proteomes" id="UP001183643">
    <property type="component" value="Unassembled WGS sequence"/>
</dbReference>
<dbReference type="SUPFAM" id="SSF51556">
    <property type="entry name" value="Metallo-dependent hydrolases"/>
    <property type="match status" value="1"/>
</dbReference>
<dbReference type="RefSeq" id="WP_310364334.1">
    <property type="nucleotide sequence ID" value="NZ_JAVDYB010000001.1"/>
</dbReference>
<comment type="caution">
    <text evidence="7">The sequence shown here is derived from an EMBL/GenBank/DDBJ whole genome shotgun (WGS) entry which is preliminary data.</text>
</comment>
<dbReference type="FunFam" id="3.20.20.140:FF:000037">
    <property type="entry name" value="Dihydropyrimidinase"/>
    <property type="match status" value="1"/>
</dbReference>
<dbReference type="EC" id="3.5.2.2" evidence="7"/>
<evidence type="ECO:0000313" key="8">
    <source>
        <dbReference type="Proteomes" id="UP001183643"/>
    </source>
</evidence>
<gene>
    <name evidence="7" type="ORF">J2S41_001293</name>
</gene>
<keyword evidence="3" id="KW-0479">Metal-binding</keyword>
<comment type="cofactor">
    <cofactor evidence="1">
        <name>Zn(2+)</name>
        <dbReference type="ChEBI" id="CHEBI:29105"/>
    </cofactor>
</comment>
<dbReference type="InterPro" id="IPR011059">
    <property type="entry name" value="Metal-dep_hydrolase_composite"/>
</dbReference>
<dbReference type="Gene3D" id="2.30.40.10">
    <property type="entry name" value="Urease, subunit C, domain 1"/>
    <property type="match status" value="1"/>
</dbReference>
<sequence>MATLIKGGSVVSATGRHPADVLIDGERIVALFAPGTGPQDVEIIDATGKYVIPGGVDAHTHMELPFGGTHASDTFDTGTRAAAFGGTTTIVDFAVQRTGEVVQDGLAAWHAKADGEAHVDYAFHMILGGVDDDALKAMDVLVADEGITSFKLFMAYPGVFYSDDGQILRAMQKARDNGAMIMMHAENGPAIDVLVQQAIARGETAPYYHGVTRPEALEAEATHRAIQLASVAADCPLYIVHLSASKALEAVAEARDAGRNVFAETCPQYLYLSLEDQLGAPGFEGAKWVCSTPLRSKHENHHRDLWKGLRSNDLAVVSTDHCPFCMKDQKELGVGDFSKIPNGIGGVEHRVDLLYQGVVDGKLSLERWVETIATTPARMFGLYPRKGVIAPGSDADIVLYDPAGRTRISAETHHMNMDHSAWEGWEIAGKVDTVISRGTVLVRDGEYHGRKGHGRYVKRGLSTYLH</sequence>
<organism evidence="7 8">
    <name type="scientific">Catenuloplanes atrovinosus</name>
    <dbReference type="NCBI Taxonomy" id="137266"/>
    <lineage>
        <taxon>Bacteria</taxon>
        <taxon>Bacillati</taxon>
        <taxon>Actinomycetota</taxon>
        <taxon>Actinomycetes</taxon>
        <taxon>Micromonosporales</taxon>
        <taxon>Micromonosporaceae</taxon>
        <taxon>Catenuloplanes</taxon>
    </lineage>
</organism>
<dbReference type="SUPFAM" id="SSF51338">
    <property type="entry name" value="Composite domain of metallo-dependent hydrolases"/>
    <property type="match status" value="2"/>
</dbReference>
<dbReference type="InterPro" id="IPR032466">
    <property type="entry name" value="Metal_Hydrolase"/>
</dbReference>
<keyword evidence="4 7" id="KW-0378">Hydrolase</keyword>
<evidence type="ECO:0000256" key="4">
    <source>
        <dbReference type="ARBA" id="ARBA00022801"/>
    </source>
</evidence>
<evidence type="ECO:0000256" key="2">
    <source>
        <dbReference type="ARBA" id="ARBA00008829"/>
    </source>
</evidence>
<comment type="PTM">
    <text evidence="5">Carbamylation allows a single lysine to coordinate two divalent metal cations.</text>
</comment>
<dbReference type="GO" id="GO:0005829">
    <property type="term" value="C:cytosol"/>
    <property type="evidence" value="ECO:0007669"/>
    <property type="project" value="TreeGrafter"/>
</dbReference>
<feature type="modified residue" description="N6-carboxylysine" evidence="5">
    <location>
        <position position="151"/>
    </location>
</feature>